<reference evidence="1 2" key="1">
    <citation type="submission" date="2023-01" db="EMBL/GenBank/DDBJ databases">
        <title>Analysis of 21 Apiospora genomes using comparative genomics revels a genus with tremendous synthesis potential of carbohydrate active enzymes and secondary metabolites.</title>
        <authorList>
            <person name="Sorensen T."/>
        </authorList>
    </citation>
    <scope>NUCLEOTIDE SEQUENCE [LARGE SCALE GENOMIC DNA]</scope>
    <source>
        <strain evidence="1 2">CBS 114990</strain>
    </source>
</reference>
<comment type="caution">
    <text evidence="1">The sequence shown here is derived from an EMBL/GenBank/DDBJ whole genome shotgun (WGS) entry which is preliminary data.</text>
</comment>
<dbReference type="EMBL" id="JAQQWN010000002">
    <property type="protein sequence ID" value="KAK8093482.1"/>
    <property type="molecule type" value="Genomic_DNA"/>
</dbReference>
<dbReference type="RefSeq" id="XP_066674255.1">
    <property type="nucleotide sequence ID" value="XM_066804482.1"/>
</dbReference>
<name>A0ABR1XA81_9PEZI</name>
<keyword evidence="2" id="KW-1185">Reference proteome</keyword>
<gene>
    <name evidence="1" type="ORF">PG997_000167</name>
</gene>
<sequence length="84" mass="9378">MPFLRAEAPAGTPDEETIEYLLGQRHVVVKHRKKIKTIGELTEAERAQTELVHWGNDATWFQAIPMACGEHGPAILATIETIGW</sequence>
<evidence type="ECO:0000313" key="2">
    <source>
        <dbReference type="Proteomes" id="UP001433268"/>
    </source>
</evidence>
<protein>
    <submittedName>
        <fullName evidence="1">Uncharacterized protein</fullName>
    </submittedName>
</protein>
<organism evidence="1 2">
    <name type="scientific">Apiospora hydei</name>
    <dbReference type="NCBI Taxonomy" id="1337664"/>
    <lineage>
        <taxon>Eukaryota</taxon>
        <taxon>Fungi</taxon>
        <taxon>Dikarya</taxon>
        <taxon>Ascomycota</taxon>
        <taxon>Pezizomycotina</taxon>
        <taxon>Sordariomycetes</taxon>
        <taxon>Xylariomycetidae</taxon>
        <taxon>Amphisphaeriales</taxon>
        <taxon>Apiosporaceae</taxon>
        <taxon>Apiospora</taxon>
    </lineage>
</organism>
<dbReference type="Proteomes" id="UP001433268">
    <property type="component" value="Unassembled WGS sequence"/>
</dbReference>
<evidence type="ECO:0000313" key="1">
    <source>
        <dbReference type="EMBL" id="KAK8093482.1"/>
    </source>
</evidence>
<proteinExistence type="predicted"/>
<dbReference type="GeneID" id="92037542"/>
<accession>A0ABR1XA81</accession>